<organism evidence="4 5">
    <name type="scientific">Rossellomorea marisflavi</name>
    <dbReference type="NCBI Taxonomy" id="189381"/>
    <lineage>
        <taxon>Bacteria</taxon>
        <taxon>Bacillati</taxon>
        <taxon>Bacillota</taxon>
        <taxon>Bacilli</taxon>
        <taxon>Bacillales</taxon>
        <taxon>Bacillaceae</taxon>
        <taxon>Rossellomorea</taxon>
    </lineage>
</organism>
<comment type="caution">
    <text evidence="4">The sequence shown here is derived from an EMBL/GenBank/DDBJ whole genome shotgun (WGS) entry which is preliminary data.</text>
</comment>
<feature type="domain" description="Type 4 fimbrial biogenesis protein PilX N-terminal" evidence="2">
    <location>
        <begin position="10"/>
        <end position="59"/>
    </location>
</feature>
<dbReference type="InterPro" id="IPR011050">
    <property type="entry name" value="Pectin_lyase_fold/virulence"/>
</dbReference>
<dbReference type="InterPro" id="IPR025746">
    <property type="entry name" value="PilX_N_dom"/>
</dbReference>
<evidence type="ECO:0000313" key="4">
    <source>
        <dbReference type="EMBL" id="KON84695.1"/>
    </source>
</evidence>
<evidence type="ECO:0000313" key="5">
    <source>
        <dbReference type="Proteomes" id="UP000037405"/>
    </source>
</evidence>
<dbReference type="Pfam" id="PF14341">
    <property type="entry name" value="PilX_N"/>
    <property type="match status" value="1"/>
</dbReference>
<evidence type="ECO:0000259" key="2">
    <source>
        <dbReference type="Pfam" id="PF14341"/>
    </source>
</evidence>
<dbReference type="OrthoDB" id="2163447at2"/>
<keyword evidence="1" id="KW-0472">Membrane</keyword>
<dbReference type="PATRIC" id="fig|189381.12.peg.2371"/>
<dbReference type="SUPFAM" id="SSF51126">
    <property type="entry name" value="Pectin lyase-like"/>
    <property type="match status" value="1"/>
</dbReference>
<name>A0A0M0G4C9_9BACI</name>
<keyword evidence="5" id="KW-1185">Reference proteome</keyword>
<dbReference type="EMBL" id="LGUE01000004">
    <property type="protein sequence ID" value="KON84695.1"/>
    <property type="molecule type" value="Genomic_DNA"/>
</dbReference>
<feature type="domain" description="DUF7305" evidence="3">
    <location>
        <begin position="295"/>
        <end position="399"/>
    </location>
</feature>
<reference evidence="5" key="1">
    <citation type="submission" date="2015-07" db="EMBL/GenBank/DDBJ databases">
        <title>Fjat-14235 jcm11544.</title>
        <authorList>
            <person name="Liu B."/>
            <person name="Wang J."/>
            <person name="Zhu Y."/>
            <person name="Liu G."/>
            <person name="Chen Q."/>
            <person name="Chen Z."/>
            <person name="Lan J."/>
            <person name="Che J."/>
            <person name="Ge C."/>
            <person name="Shi H."/>
            <person name="Pan Z."/>
            <person name="Liu X."/>
        </authorList>
    </citation>
    <scope>NUCLEOTIDE SEQUENCE [LARGE SCALE GENOMIC DNA]</scope>
    <source>
        <strain evidence="5">JCM 11544</strain>
    </source>
</reference>
<dbReference type="STRING" id="189381.GCA_900166615_01540"/>
<evidence type="ECO:0000256" key="1">
    <source>
        <dbReference type="SAM" id="Phobius"/>
    </source>
</evidence>
<dbReference type="Proteomes" id="UP000037405">
    <property type="component" value="Unassembled WGS sequence"/>
</dbReference>
<proteinExistence type="predicted"/>
<gene>
    <name evidence="4" type="ORF">AF331_11750</name>
</gene>
<sequence>MFKKHLTNERGMSLLMVLLLMTVLTVLGMGVMSIVINNTKTTSSERDNQSAYYIAEAGITKQMKAAEDAARKLYPLQTTAAGFYTNLESQIVKTSTLTDFASSFGEKPSAKVTIAKVSGENPRQYKITSVGTIGKRSKQLEKTFTISWEMKGGLPLNKDLAVYTDTTISLSGGAHIKGNMGTNSKAASTIRFEGGAGIDGNIYVPKGSENIAIYKPDYMKVPQPQPFKEQAQFQLPPFPSYPSYPLHPNVTVGNEYNKYNVINNGVLQVDNYLAADYELKLNSNIAFKEIKMGSNYTLYINVGSTDKAIVVDHLNVQNGHIILKGTGKLTIYVKNEISMGSGSTVNNDGDIKRLNIYLAKSTASSNVKLGGNQKIFGSLYAENADIEMNGSGGFQGHIFTGGKNVTITGGARAYSTLIYAPNSTFQVLGGGTVKGMIVSRSFEGAGGADVIYESINLNEVPFAPGGSTEIPVGLITSDPVREK</sequence>
<protein>
    <submittedName>
        <fullName evidence="4">Uncharacterized protein</fullName>
    </submittedName>
</protein>
<feature type="transmembrane region" description="Helical" evidence="1">
    <location>
        <begin position="12"/>
        <end position="36"/>
    </location>
</feature>
<keyword evidence="1" id="KW-0812">Transmembrane</keyword>
<dbReference type="AlphaFoldDB" id="A0A0M0G4C9"/>
<keyword evidence="1" id="KW-1133">Transmembrane helix</keyword>
<dbReference type="InterPro" id="IPR055729">
    <property type="entry name" value="DUF7305"/>
</dbReference>
<dbReference type="Pfam" id="PF23981">
    <property type="entry name" value="DUF7305"/>
    <property type="match status" value="1"/>
</dbReference>
<dbReference type="RefSeq" id="WP_053428294.1">
    <property type="nucleotide sequence ID" value="NZ_LGUE01000004.1"/>
</dbReference>
<evidence type="ECO:0000259" key="3">
    <source>
        <dbReference type="Pfam" id="PF23981"/>
    </source>
</evidence>
<accession>A0A0M0G4C9</accession>